<evidence type="ECO:0000256" key="10">
    <source>
        <dbReference type="ARBA" id="ARBA00030766"/>
    </source>
</evidence>
<feature type="domain" description="Nop" evidence="13">
    <location>
        <begin position="218"/>
        <end position="336"/>
    </location>
</feature>
<dbReference type="GO" id="GO:0071011">
    <property type="term" value="C:precatalytic spliceosome"/>
    <property type="evidence" value="ECO:0007669"/>
    <property type="project" value="TreeGrafter"/>
</dbReference>
<evidence type="ECO:0000256" key="4">
    <source>
        <dbReference type="ARBA" id="ARBA00022664"/>
    </source>
</evidence>
<feature type="compositionally biased region" description="Basic residues" evidence="12">
    <location>
        <begin position="354"/>
        <end position="363"/>
    </location>
</feature>
<dbReference type="InterPro" id="IPR019175">
    <property type="entry name" value="Prp31_C"/>
</dbReference>
<evidence type="ECO:0000256" key="8">
    <source>
        <dbReference type="ARBA" id="ARBA00023242"/>
    </source>
</evidence>
<dbReference type="Gene3D" id="1.10.287.4070">
    <property type="match status" value="1"/>
</dbReference>
<dbReference type="STRING" id="51028.A0A0N4V7M5"/>
<evidence type="ECO:0000256" key="6">
    <source>
        <dbReference type="ARBA" id="ARBA00022884"/>
    </source>
</evidence>
<evidence type="ECO:0000256" key="1">
    <source>
        <dbReference type="ARBA" id="ARBA00004123"/>
    </source>
</evidence>
<name>A0A0N4V7M5_ENTVE</name>
<dbReference type="InterPro" id="IPR012976">
    <property type="entry name" value="NOSIC"/>
</dbReference>
<protein>
    <recommendedName>
        <fullName evidence="3">U4/U6 small nuclear ribonucleoprotein Prp31</fullName>
    </recommendedName>
    <alternativeName>
        <fullName evidence="10">Pre-mRNA-processing factor 31</fullName>
    </alternativeName>
</protein>
<reference evidence="14 15" key="2">
    <citation type="submission" date="2018-10" db="EMBL/GenBank/DDBJ databases">
        <authorList>
            <consortium name="Pathogen Informatics"/>
        </authorList>
    </citation>
    <scope>NUCLEOTIDE SEQUENCE [LARGE SCALE GENOMIC DNA]</scope>
</reference>
<evidence type="ECO:0000256" key="7">
    <source>
        <dbReference type="ARBA" id="ARBA00023187"/>
    </source>
</evidence>
<gene>
    <name evidence="14" type="ORF">EVEC_LOCUS5905</name>
</gene>
<evidence type="ECO:0000256" key="5">
    <source>
        <dbReference type="ARBA" id="ARBA00022728"/>
    </source>
</evidence>
<dbReference type="Pfam" id="PF09785">
    <property type="entry name" value="Prp31_C"/>
    <property type="match status" value="1"/>
</dbReference>
<accession>A0A0N4V7M5</accession>
<keyword evidence="15" id="KW-1185">Reference proteome</keyword>
<dbReference type="AlphaFoldDB" id="A0A0N4V7M5"/>
<dbReference type="FunFam" id="1.10.246.90:FF:000002">
    <property type="entry name" value="U4/U6 small nuclear ribonucleoprotein Prp31"/>
    <property type="match status" value="1"/>
</dbReference>
<dbReference type="Proteomes" id="UP000274131">
    <property type="component" value="Unassembled WGS sequence"/>
</dbReference>
<comment type="function">
    <text evidence="11">Involved in pre-mRNA splicing as component of the spliceosome. Required for the assembly of the U4/U5/U6 tri-snRNP complex, one of the building blocks of the spliceosome.</text>
</comment>
<proteinExistence type="inferred from homology"/>
<dbReference type="Gene3D" id="1.10.246.90">
    <property type="entry name" value="Nop domain"/>
    <property type="match status" value="1"/>
</dbReference>
<comment type="similarity">
    <text evidence="2">Belongs to the PRP31 family.</text>
</comment>
<dbReference type="Pfam" id="PF01798">
    <property type="entry name" value="Nop"/>
    <property type="match status" value="1"/>
</dbReference>
<dbReference type="OrthoDB" id="4771285at2759"/>
<dbReference type="InterPro" id="IPR002687">
    <property type="entry name" value="Nop_dom"/>
</dbReference>
<keyword evidence="4" id="KW-0507">mRNA processing</keyword>
<evidence type="ECO:0000256" key="3">
    <source>
        <dbReference type="ARBA" id="ARBA00013538"/>
    </source>
</evidence>
<evidence type="ECO:0000256" key="11">
    <source>
        <dbReference type="ARBA" id="ARBA00045397"/>
    </source>
</evidence>
<feature type="region of interest" description="Disordered" evidence="12">
    <location>
        <begin position="339"/>
        <end position="363"/>
    </location>
</feature>
<dbReference type="PROSITE" id="PS51358">
    <property type="entry name" value="NOP"/>
    <property type="match status" value="1"/>
</dbReference>
<keyword evidence="9" id="KW-0687">Ribonucleoprotein</keyword>
<dbReference type="WBParaSite" id="EVEC_0000629401-mRNA-1">
    <property type="protein sequence ID" value="EVEC_0000629401-mRNA-1"/>
    <property type="gene ID" value="EVEC_0000629401"/>
</dbReference>
<dbReference type="PANTHER" id="PTHR13904:SF0">
    <property type="entry name" value="U4_U6 SMALL NUCLEAR RIBONUCLEOPROTEIN PRP31"/>
    <property type="match status" value="1"/>
</dbReference>
<keyword evidence="5" id="KW-0747">Spliceosome</keyword>
<evidence type="ECO:0000259" key="13">
    <source>
        <dbReference type="PROSITE" id="PS51358"/>
    </source>
</evidence>
<dbReference type="GO" id="GO:0046540">
    <property type="term" value="C:U4/U6 x U5 tri-snRNP complex"/>
    <property type="evidence" value="ECO:0007669"/>
    <property type="project" value="InterPro"/>
</dbReference>
<evidence type="ECO:0000313" key="14">
    <source>
        <dbReference type="EMBL" id="VDD91154.1"/>
    </source>
</evidence>
<keyword evidence="8" id="KW-0539">Nucleus</keyword>
<dbReference type="InterPro" id="IPR042239">
    <property type="entry name" value="Nop_C"/>
</dbReference>
<reference evidence="16" key="1">
    <citation type="submission" date="2017-02" db="UniProtKB">
        <authorList>
            <consortium name="WormBaseParasite"/>
        </authorList>
    </citation>
    <scope>IDENTIFICATION</scope>
</reference>
<sequence>MSLADELLADLEEDGDDLDGIGDEEMKEAVLEEVDEALSSVNSYDRIDAVAKLSSTQKYLMHYKDLVDTMEKHLKLEEIPPVSSLLEADPQYKLIVQLSQLAADIDQEINVIHKFVRDKYEKRFPELESLVPNPLEYLATVKHLGNDISTKGQNKQILSDILAPATCIVVSVTASTTQGKPLEVDELESVIEACEMAEKLHLDRLNMYRLIESRMSLIAPNLCEILGAGTTAMVVSKAGGLAPLARLPACNVLVLGAQKKTLTGFSSSAVLPHAGFLYYHPIVQGVPPDLREKVARLLSAKTTLAARVDSLHESSDGAIGRGFFDQIKQKIEKMLEPPPIKAAKPLPKPLDKASKKRGGRRVRKMKERLGLTELRRKANRMNFGELQEDVIQDNVGFSLGQAISGPSSGGRIRTAVVDPKTRARMSQKLQKSLERQRLLGGGATSVRGSKTAGTASSVTFTPVQGIEIVNPTAKQNVSSSCSTYFSPSATFIKVQTPLPR</sequence>
<dbReference type="PANTHER" id="PTHR13904">
    <property type="entry name" value="PRE-MRNA SPLICING FACTOR PRP31"/>
    <property type="match status" value="1"/>
</dbReference>
<dbReference type="FunFam" id="1.10.287.4070:FF:000003">
    <property type="entry name" value="U4/U6 small nuclear ribonucleoprotein PRP31"/>
    <property type="match status" value="1"/>
</dbReference>
<comment type="subcellular location">
    <subcellularLocation>
        <location evidence="1">Nucleus</location>
    </subcellularLocation>
</comment>
<evidence type="ECO:0000256" key="9">
    <source>
        <dbReference type="ARBA" id="ARBA00023274"/>
    </source>
</evidence>
<keyword evidence="6" id="KW-0694">RNA-binding</keyword>
<dbReference type="GO" id="GO:0005687">
    <property type="term" value="C:U4 snRNP"/>
    <property type="evidence" value="ECO:0007669"/>
    <property type="project" value="TreeGrafter"/>
</dbReference>
<evidence type="ECO:0000256" key="2">
    <source>
        <dbReference type="ARBA" id="ARBA00005572"/>
    </source>
</evidence>
<dbReference type="GO" id="GO:0003723">
    <property type="term" value="F:RNA binding"/>
    <property type="evidence" value="ECO:0007669"/>
    <property type="project" value="UniProtKB-KW"/>
</dbReference>
<evidence type="ECO:0000313" key="15">
    <source>
        <dbReference type="Proteomes" id="UP000274131"/>
    </source>
</evidence>
<dbReference type="EMBL" id="UXUI01008308">
    <property type="protein sequence ID" value="VDD91154.1"/>
    <property type="molecule type" value="Genomic_DNA"/>
</dbReference>
<dbReference type="SMART" id="SM00931">
    <property type="entry name" value="NOSIC"/>
    <property type="match status" value="1"/>
</dbReference>
<organism evidence="16">
    <name type="scientific">Enterobius vermicularis</name>
    <name type="common">Human pinworm</name>
    <dbReference type="NCBI Taxonomy" id="51028"/>
    <lineage>
        <taxon>Eukaryota</taxon>
        <taxon>Metazoa</taxon>
        <taxon>Ecdysozoa</taxon>
        <taxon>Nematoda</taxon>
        <taxon>Chromadorea</taxon>
        <taxon>Rhabditida</taxon>
        <taxon>Spirurina</taxon>
        <taxon>Oxyuridomorpha</taxon>
        <taxon>Oxyuroidea</taxon>
        <taxon>Oxyuridae</taxon>
        <taxon>Enterobius</taxon>
    </lineage>
</organism>
<evidence type="ECO:0000313" key="16">
    <source>
        <dbReference type="WBParaSite" id="EVEC_0000629401-mRNA-1"/>
    </source>
</evidence>
<keyword evidence="7" id="KW-0508">mRNA splicing</keyword>
<dbReference type="GO" id="GO:0000244">
    <property type="term" value="P:spliceosomal tri-snRNP complex assembly"/>
    <property type="evidence" value="ECO:0007669"/>
    <property type="project" value="InterPro"/>
</dbReference>
<evidence type="ECO:0000256" key="12">
    <source>
        <dbReference type="SAM" id="MobiDB-lite"/>
    </source>
</evidence>
<dbReference type="InterPro" id="IPR036070">
    <property type="entry name" value="Nop_dom_sf"/>
</dbReference>
<dbReference type="SUPFAM" id="SSF89124">
    <property type="entry name" value="Nop domain"/>
    <property type="match status" value="1"/>
</dbReference>
<dbReference type="InterPro" id="IPR027105">
    <property type="entry name" value="Prp31"/>
</dbReference>